<evidence type="ECO:0000313" key="1">
    <source>
        <dbReference type="EMBL" id="KZV41673.1"/>
    </source>
</evidence>
<reference evidence="1 2" key="1">
    <citation type="journal article" date="2015" name="Proc. Natl. Acad. Sci. U.S.A.">
        <title>The resurrection genome of Boea hygrometrica: A blueprint for survival of dehydration.</title>
        <authorList>
            <person name="Xiao L."/>
            <person name="Yang G."/>
            <person name="Zhang L."/>
            <person name="Yang X."/>
            <person name="Zhao S."/>
            <person name="Ji Z."/>
            <person name="Zhou Q."/>
            <person name="Hu M."/>
            <person name="Wang Y."/>
            <person name="Chen M."/>
            <person name="Xu Y."/>
            <person name="Jin H."/>
            <person name="Xiao X."/>
            <person name="Hu G."/>
            <person name="Bao F."/>
            <person name="Hu Y."/>
            <person name="Wan P."/>
            <person name="Li L."/>
            <person name="Deng X."/>
            <person name="Kuang T."/>
            <person name="Xiang C."/>
            <person name="Zhu J.K."/>
            <person name="Oliver M.J."/>
            <person name="He Y."/>
        </authorList>
    </citation>
    <scope>NUCLEOTIDE SEQUENCE [LARGE SCALE GENOMIC DNA]</scope>
    <source>
        <strain evidence="2">cv. XS01</strain>
    </source>
</reference>
<evidence type="ECO:0000313" key="2">
    <source>
        <dbReference type="Proteomes" id="UP000250235"/>
    </source>
</evidence>
<protein>
    <submittedName>
        <fullName evidence="1">Golgin subfamily B member 1-like</fullName>
    </submittedName>
</protein>
<accession>A0A2Z7CB61</accession>
<sequence>MASSLIANALQINFDSVLGPDYEGMVTCSKPWNLPVFEEKEADKEKEIEPVATEGMSLETFTDSKDTEPLIKVMALTIKSTSDEESIPIDDLLAMIPTDMMLPSVTAEEPTKIKFGLAVNRRLYIIAKYREMLLRKFLEARNKNFVSGTPTTAIDLKILEMLSDAHLVALEKLKEQMRAHKLEWTCPVSSRLFEGVERDRGAFIAKSNTNIIYTCWIRRLLKVDGVWKIEDCFDGYPCIGRPSNIFLSLPPPDTYVEEPVVDTETDPTVALGISQRSLDADLVSPLSYSDSPMHFTIADIPLGDEPTVVLPPDLTNEFAQLRASVDQI</sequence>
<gene>
    <name evidence="1" type="ORF">F511_21450</name>
</gene>
<keyword evidence="2" id="KW-1185">Reference proteome</keyword>
<proteinExistence type="predicted"/>
<name>A0A2Z7CB61_9LAMI</name>
<dbReference type="EMBL" id="KQ999408">
    <property type="protein sequence ID" value="KZV41673.1"/>
    <property type="molecule type" value="Genomic_DNA"/>
</dbReference>
<organism evidence="1 2">
    <name type="scientific">Dorcoceras hygrometricum</name>
    <dbReference type="NCBI Taxonomy" id="472368"/>
    <lineage>
        <taxon>Eukaryota</taxon>
        <taxon>Viridiplantae</taxon>
        <taxon>Streptophyta</taxon>
        <taxon>Embryophyta</taxon>
        <taxon>Tracheophyta</taxon>
        <taxon>Spermatophyta</taxon>
        <taxon>Magnoliopsida</taxon>
        <taxon>eudicotyledons</taxon>
        <taxon>Gunneridae</taxon>
        <taxon>Pentapetalae</taxon>
        <taxon>asterids</taxon>
        <taxon>lamiids</taxon>
        <taxon>Lamiales</taxon>
        <taxon>Gesneriaceae</taxon>
        <taxon>Didymocarpoideae</taxon>
        <taxon>Trichosporeae</taxon>
        <taxon>Loxocarpinae</taxon>
        <taxon>Dorcoceras</taxon>
    </lineage>
</organism>
<dbReference type="AlphaFoldDB" id="A0A2Z7CB61"/>
<dbReference type="Proteomes" id="UP000250235">
    <property type="component" value="Unassembled WGS sequence"/>
</dbReference>